<dbReference type="PANTHER" id="PTHR47150:SF5">
    <property type="entry name" value="OS07G0546750 PROTEIN"/>
    <property type="match status" value="1"/>
</dbReference>
<reference evidence="2" key="2">
    <citation type="submission" date="2015-03" db="UniProtKB">
        <authorList>
            <consortium name="EnsemblPlants"/>
        </authorList>
    </citation>
    <scope>IDENTIFICATION</scope>
</reference>
<dbReference type="InterPro" id="IPR006912">
    <property type="entry name" value="Harbinger_derived_prot"/>
</dbReference>
<reference evidence="2 3" key="1">
    <citation type="journal article" date="2014" name="Genome Biol.">
        <title>Transcriptome and methylome profiling reveals relics of genome dominance in the mesopolyploid Brassica oleracea.</title>
        <authorList>
            <person name="Parkin I.A."/>
            <person name="Koh C."/>
            <person name="Tang H."/>
            <person name="Robinson S.J."/>
            <person name="Kagale S."/>
            <person name="Clarke W.E."/>
            <person name="Town C.D."/>
            <person name="Nixon J."/>
            <person name="Krishnakumar V."/>
            <person name="Bidwell S.L."/>
            <person name="Denoeud F."/>
            <person name="Belcram H."/>
            <person name="Links M.G."/>
            <person name="Just J."/>
            <person name="Clarke C."/>
            <person name="Bender T."/>
            <person name="Huebert T."/>
            <person name="Mason A.S."/>
            <person name="Pires J.C."/>
            <person name="Barker G."/>
            <person name="Moore J."/>
            <person name="Walley P.G."/>
            <person name="Manoli S."/>
            <person name="Batley J."/>
            <person name="Edwards D."/>
            <person name="Nelson M.N."/>
            <person name="Wang X."/>
            <person name="Paterson A.H."/>
            <person name="King G."/>
            <person name="Bancroft I."/>
            <person name="Chalhoub B."/>
            <person name="Sharpe A.G."/>
        </authorList>
    </citation>
    <scope>NUCLEOTIDE SEQUENCE</scope>
    <source>
        <strain evidence="2 3">cv. TO1000</strain>
    </source>
</reference>
<dbReference type="STRING" id="109376.A0A0D3C4A3"/>
<sequence>MDSYPYNNQNTNFVDLLNSQQDIVFGFGQDNAEVSSSQVPIFGENSTAERKERRTWSPTDDIVLISSWLNTSKDPIVGNEQKSGTFWTRASAYFSASPKLAGREQRDSNHCKQRWHKINDLVGKFCGAYEAATREKSSGQNETDVLKHAHEIFFNNHHKKFKLEHAWKELRNDQKCEAGQATTRPLGVKASKGHGKHKNKTEIHSPAGFQSMWDIKKEDLAIKERVKVTGGKGKAVYVTRLNGAFGHGHERFVVLFCQLLYSVVYCRVVSRESCGSCNHVSRAEYGNPAIHLLAYGGAADTIDEYLQLGGTTTRSCFEHFVEEIIFLFGEQYLRRPTPADLQRLLDVAEHRGFSGMIGSIDCMHWEWKNCPTAWKGQAPQVTFSVNGREYHLAYYLTDGIYPKMATFIQPIPIPQGPKAVLFAQHHEAVRKDVEQDERDGYTQYDVFEFQQGEDTGSSHVNLTYSTDIPTNIANMMGVRTRICDRQMHQQLKVDLVEHIWRKFGRDEDNN</sequence>
<organism evidence="2 3">
    <name type="scientific">Brassica oleracea var. oleracea</name>
    <dbReference type="NCBI Taxonomy" id="109376"/>
    <lineage>
        <taxon>Eukaryota</taxon>
        <taxon>Viridiplantae</taxon>
        <taxon>Streptophyta</taxon>
        <taxon>Embryophyta</taxon>
        <taxon>Tracheophyta</taxon>
        <taxon>Spermatophyta</taxon>
        <taxon>Magnoliopsida</taxon>
        <taxon>eudicotyledons</taxon>
        <taxon>Gunneridae</taxon>
        <taxon>Pentapetalae</taxon>
        <taxon>rosids</taxon>
        <taxon>malvids</taxon>
        <taxon>Brassicales</taxon>
        <taxon>Brassicaceae</taxon>
        <taxon>Brassiceae</taxon>
        <taxon>Brassica</taxon>
    </lineage>
</organism>
<evidence type="ECO:0000259" key="1">
    <source>
        <dbReference type="PROSITE" id="PS50090"/>
    </source>
</evidence>
<protein>
    <recommendedName>
        <fullName evidence="1">Myb-like domain-containing protein</fullName>
    </recommendedName>
</protein>
<proteinExistence type="predicted"/>
<dbReference type="Gramene" id="Bo4g183210.1">
    <property type="protein sequence ID" value="Bo4g183210.1"/>
    <property type="gene ID" value="Bo4g183210"/>
</dbReference>
<dbReference type="InterPro" id="IPR001005">
    <property type="entry name" value="SANT/Myb"/>
</dbReference>
<dbReference type="PROSITE" id="PS50090">
    <property type="entry name" value="MYB_LIKE"/>
    <property type="match status" value="1"/>
</dbReference>
<keyword evidence="3" id="KW-1185">Reference proteome</keyword>
<dbReference type="Proteomes" id="UP000032141">
    <property type="component" value="Chromosome C4"/>
</dbReference>
<evidence type="ECO:0000313" key="3">
    <source>
        <dbReference type="Proteomes" id="UP000032141"/>
    </source>
</evidence>
<dbReference type="PANTHER" id="PTHR47150">
    <property type="entry name" value="OS12G0169200 PROTEIN"/>
    <property type="match status" value="1"/>
</dbReference>
<dbReference type="Pfam" id="PF04827">
    <property type="entry name" value="Plant_tran"/>
    <property type="match status" value="1"/>
</dbReference>
<evidence type="ECO:0000313" key="2">
    <source>
        <dbReference type="EnsemblPlants" id="Bo4g183210.1"/>
    </source>
</evidence>
<dbReference type="HOGENOM" id="CLU_012390_5_3_1"/>
<accession>A0A0D3C4A3</accession>
<feature type="domain" description="Myb-like" evidence="1">
    <location>
        <begin position="48"/>
        <end position="119"/>
    </location>
</feature>
<dbReference type="AlphaFoldDB" id="A0A0D3C4A3"/>
<dbReference type="EnsemblPlants" id="Bo4g183210.1">
    <property type="protein sequence ID" value="Bo4g183210.1"/>
    <property type="gene ID" value="Bo4g183210"/>
</dbReference>
<name>A0A0D3C4A3_BRAOL</name>